<proteinExistence type="predicted"/>
<organism evidence="1">
    <name type="scientific">marine sediment metagenome</name>
    <dbReference type="NCBI Taxonomy" id="412755"/>
    <lineage>
        <taxon>unclassified sequences</taxon>
        <taxon>metagenomes</taxon>
        <taxon>ecological metagenomes</taxon>
    </lineage>
</organism>
<gene>
    <name evidence="1" type="ORF">S01H1_14613</name>
</gene>
<dbReference type="EMBL" id="BARS01007608">
    <property type="protein sequence ID" value="GAF67683.1"/>
    <property type="molecule type" value="Genomic_DNA"/>
</dbReference>
<reference evidence="1" key="1">
    <citation type="journal article" date="2014" name="Front. Microbiol.">
        <title>High frequency of phylogenetically diverse reductive dehalogenase-homologous genes in deep subseafloor sedimentary metagenomes.</title>
        <authorList>
            <person name="Kawai M."/>
            <person name="Futagami T."/>
            <person name="Toyoda A."/>
            <person name="Takaki Y."/>
            <person name="Nishi S."/>
            <person name="Hori S."/>
            <person name="Arai W."/>
            <person name="Tsubouchi T."/>
            <person name="Morono Y."/>
            <person name="Uchiyama I."/>
            <person name="Ito T."/>
            <person name="Fujiyama A."/>
            <person name="Inagaki F."/>
            <person name="Takami H."/>
        </authorList>
    </citation>
    <scope>NUCLEOTIDE SEQUENCE</scope>
    <source>
        <strain evidence="1">Expedition CK06-06</strain>
    </source>
</reference>
<protein>
    <submittedName>
        <fullName evidence="1">Uncharacterized protein</fullName>
    </submittedName>
</protein>
<comment type="caution">
    <text evidence="1">The sequence shown here is derived from an EMBL/GenBank/DDBJ whole genome shotgun (WGS) entry which is preliminary data.</text>
</comment>
<evidence type="ECO:0000313" key="1">
    <source>
        <dbReference type="EMBL" id="GAF67683.1"/>
    </source>
</evidence>
<accession>X0RFY1</accession>
<sequence>MSEVLDPQLFASALAGLAREAYIVSEMVRLAHERGGSLCIEGVAAAIEVYEKLDALARQVGAKFPLLSGAPKEFPA</sequence>
<name>X0RFY1_9ZZZZ</name>
<dbReference type="AlphaFoldDB" id="X0RFY1"/>